<dbReference type="Proteomes" id="UP001596113">
    <property type="component" value="Unassembled WGS sequence"/>
</dbReference>
<evidence type="ECO:0000313" key="3">
    <source>
        <dbReference type="Proteomes" id="UP001596113"/>
    </source>
</evidence>
<keyword evidence="3" id="KW-1185">Reference proteome</keyword>
<dbReference type="EMBL" id="JBHSMI010000023">
    <property type="protein sequence ID" value="MFC5403560.1"/>
    <property type="molecule type" value="Genomic_DNA"/>
</dbReference>
<comment type="caution">
    <text evidence="2">The sequence shown here is derived from an EMBL/GenBank/DDBJ whole genome shotgun (WGS) entry which is preliminary data.</text>
</comment>
<evidence type="ECO:0000313" key="2">
    <source>
        <dbReference type="EMBL" id="MFC5403560.1"/>
    </source>
</evidence>
<evidence type="ECO:0000256" key="1">
    <source>
        <dbReference type="SAM" id="Coils"/>
    </source>
</evidence>
<feature type="coiled-coil region" evidence="1">
    <location>
        <begin position="45"/>
        <end position="100"/>
    </location>
</feature>
<dbReference type="SUPFAM" id="SSF57997">
    <property type="entry name" value="Tropomyosin"/>
    <property type="match status" value="1"/>
</dbReference>
<reference evidence="3" key="1">
    <citation type="journal article" date="2019" name="Int. J. Syst. Evol. Microbiol.">
        <title>The Global Catalogue of Microorganisms (GCM) 10K type strain sequencing project: providing services to taxonomists for standard genome sequencing and annotation.</title>
        <authorList>
            <consortium name="The Broad Institute Genomics Platform"/>
            <consortium name="The Broad Institute Genome Sequencing Center for Infectious Disease"/>
            <person name="Wu L."/>
            <person name="Ma J."/>
        </authorList>
    </citation>
    <scope>NUCLEOTIDE SEQUENCE [LARGE SCALE GENOMIC DNA]</scope>
    <source>
        <strain evidence="3">CGMCC 1.18575</strain>
    </source>
</reference>
<keyword evidence="1" id="KW-0175">Coiled coil</keyword>
<proteinExistence type="predicted"/>
<dbReference type="RefSeq" id="WP_378133017.1">
    <property type="nucleotide sequence ID" value="NZ_JBHSMI010000023.1"/>
</dbReference>
<organism evidence="2 3">
    <name type="scientific">Cohnella soli</name>
    <dbReference type="NCBI Taxonomy" id="425005"/>
    <lineage>
        <taxon>Bacteria</taxon>
        <taxon>Bacillati</taxon>
        <taxon>Bacillota</taxon>
        <taxon>Bacilli</taxon>
        <taxon>Bacillales</taxon>
        <taxon>Paenibacillaceae</taxon>
        <taxon>Cohnella</taxon>
    </lineage>
</organism>
<protein>
    <submittedName>
        <fullName evidence="2">Uncharacterized protein</fullName>
    </submittedName>
</protein>
<name>A0ABW0HT36_9BACL</name>
<dbReference type="Gene3D" id="1.20.5.170">
    <property type="match status" value="1"/>
</dbReference>
<gene>
    <name evidence="2" type="ORF">ACFPOF_12530</name>
</gene>
<accession>A0ABW0HT36</accession>
<sequence>MEEPVARQILDVMSTLQHNFFELQNNVMAMHASFEDFKIEVRHDIRELKSEVSGLKGEISELKRDVSELKHEVTELKQNVERLDEKVTQIDIRTERLERRMDMTFDAVGDVKETVSELNDKHERHEMLLGEIAKSLLEQAARSRRAINPI</sequence>